<comment type="caution">
    <text evidence="1">The sequence shown here is derived from an EMBL/GenBank/DDBJ whole genome shotgun (WGS) entry which is preliminary data.</text>
</comment>
<dbReference type="VEuPathDB" id="FungiDB:RhiirA1_513473"/>
<organism evidence="1 2">
    <name type="scientific">Rhizophagus irregularis</name>
    <dbReference type="NCBI Taxonomy" id="588596"/>
    <lineage>
        <taxon>Eukaryota</taxon>
        <taxon>Fungi</taxon>
        <taxon>Fungi incertae sedis</taxon>
        <taxon>Mucoromycota</taxon>
        <taxon>Glomeromycotina</taxon>
        <taxon>Glomeromycetes</taxon>
        <taxon>Glomerales</taxon>
        <taxon>Glomeraceae</taxon>
        <taxon>Rhizophagus</taxon>
    </lineage>
</organism>
<dbReference type="EMBL" id="LLXL01000383">
    <property type="protein sequence ID" value="PKK73273.1"/>
    <property type="molecule type" value="Genomic_DNA"/>
</dbReference>
<name>A0A2N1NHC6_9GLOM</name>
<proteinExistence type="predicted"/>
<dbReference type="VEuPathDB" id="FungiDB:FUN_007619"/>
<evidence type="ECO:0000313" key="1">
    <source>
        <dbReference type="EMBL" id="PKK73273.1"/>
    </source>
</evidence>
<dbReference type="Proteomes" id="UP000233469">
    <property type="component" value="Unassembled WGS sequence"/>
</dbReference>
<evidence type="ECO:0000313" key="2">
    <source>
        <dbReference type="Proteomes" id="UP000233469"/>
    </source>
</evidence>
<reference evidence="1 2" key="2">
    <citation type="submission" date="2017-10" db="EMBL/GenBank/DDBJ databases">
        <title>Extensive intraspecific genome diversity in a model arbuscular mycorrhizal fungus.</title>
        <authorList>
            <person name="Chen E.C.H."/>
            <person name="Morin E."/>
            <person name="Baudet D."/>
            <person name="Noel J."/>
            <person name="Ndikumana S."/>
            <person name="Charron P."/>
            <person name="St-Onge C."/>
            <person name="Giorgi J."/>
            <person name="Grigoriev I.V."/>
            <person name="Roux C."/>
            <person name="Martin F.M."/>
            <person name="Corradi N."/>
        </authorList>
    </citation>
    <scope>NUCLEOTIDE SEQUENCE [LARGE SCALE GENOMIC DNA]</scope>
    <source>
        <strain evidence="1 2">C2</strain>
    </source>
</reference>
<sequence length="108" mass="12723">MGIKSLYTNLVTRRFDEPDKCYIPRRLLNPQIAAQHPCDQGGNPWPTIVFEVACSETLQHVKNKINDVWLAPNRCEDVIVIKLGRWTRRRRNTTTRRPLRRMRVSIIL</sequence>
<protein>
    <submittedName>
        <fullName evidence="1">Uncharacterized protein</fullName>
    </submittedName>
</protein>
<gene>
    <name evidence="1" type="ORF">RhiirC2_346716</name>
</gene>
<reference evidence="1 2" key="1">
    <citation type="submission" date="2016-04" db="EMBL/GenBank/DDBJ databases">
        <title>Genome analyses suggest a sexual origin of heterokaryosis in a supposedly ancient asexual fungus.</title>
        <authorList>
            <person name="Ropars J."/>
            <person name="Sedzielewska K."/>
            <person name="Noel J."/>
            <person name="Charron P."/>
            <person name="Farinelli L."/>
            <person name="Marton T."/>
            <person name="Kruger M."/>
            <person name="Pelin A."/>
            <person name="Brachmann A."/>
            <person name="Corradi N."/>
        </authorList>
    </citation>
    <scope>NUCLEOTIDE SEQUENCE [LARGE SCALE GENOMIC DNA]</scope>
    <source>
        <strain evidence="1 2">C2</strain>
    </source>
</reference>
<dbReference type="VEuPathDB" id="FungiDB:RhiirFUN_009152"/>
<dbReference type="AlphaFoldDB" id="A0A2N1NHC6"/>
<accession>A0A2N1NHC6</accession>